<keyword evidence="1" id="KW-1133">Transmembrane helix</keyword>
<organism evidence="2 3">
    <name type="scientific">Microbacterium tenebrionis</name>
    <dbReference type="NCBI Taxonomy" id="2830665"/>
    <lineage>
        <taxon>Bacteria</taxon>
        <taxon>Bacillati</taxon>
        <taxon>Actinomycetota</taxon>
        <taxon>Actinomycetes</taxon>
        <taxon>Micrococcales</taxon>
        <taxon>Microbacteriaceae</taxon>
        <taxon>Microbacterium</taxon>
    </lineage>
</organism>
<comment type="caution">
    <text evidence="2">The sequence shown here is derived from an EMBL/GenBank/DDBJ whole genome shotgun (WGS) entry which is preliminary data.</text>
</comment>
<feature type="transmembrane region" description="Helical" evidence="1">
    <location>
        <begin position="29"/>
        <end position="50"/>
    </location>
</feature>
<reference evidence="2" key="1">
    <citation type="submission" date="2021-04" db="EMBL/GenBank/DDBJ databases">
        <title>Microbacterium tenobrionis sp. nov. and Microbacterium allomyrinae sp. nov., isolated from larvae of Tenobrio molitor and Allomyrina dichotoma, respectively.</title>
        <authorList>
            <person name="Lee S.D."/>
        </authorList>
    </citation>
    <scope>NUCLEOTIDE SEQUENCE</scope>
    <source>
        <strain evidence="2">YMB-B2</strain>
    </source>
</reference>
<evidence type="ECO:0000313" key="2">
    <source>
        <dbReference type="EMBL" id="MCC2028554.1"/>
    </source>
</evidence>
<sequence>MNKNSVWTIVGVVIAVIVAWTLVSVLFNLLWFIAKLAIVAVVAVLVFLLLRSAFSKQDQ</sequence>
<protein>
    <recommendedName>
        <fullName evidence="4">Flagellar biosynthesis protein FlhA</fullName>
    </recommendedName>
</protein>
<keyword evidence="1" id="KW-0812">Transmembrane</keyword>
<accession>A0A9X1LMT5</accession>
<gene>
    <name evidence="2" type="ORF">KEC56_03275</name>
</gene>
<feature type="transmembrane region" description="Helical" evidence="1">
    <location>
        <begin position="5"/>
        <end position="23"/>
    </location>
</feature>
<name>A0A9X1LMT5_9MICO</name>
<dbReference type="Proteomes" id="UP001139289">
    <property type="component" value="Unassembled WGS sequence"/>
</dbReference>
<evidence type="ECO:0000313" key="3">
    <source>
        <dbReference type="Proteomes" id="UP001139289"/>
    </source>
</evidence>
<dbReference type="AlphaFoldDB" id="A0A9X1LMT5"/>
<evidence type="ECO:0000256" key="1">
    <source>
        <dbReference type="SAM" id="Phobius"/>
    </source>
</evidence>
<dbReference type="EMBL" id="JAGTTM010000001">
    <property type="protein sequence ID" value="MCC2028554.1"/>
    <property type="molecule type" value="Genomic_DNA"/>
</dbReference>
<dbReference type="RefSeq" id="WP_227529792.1">
    <property type="nucleotide sequence ID" value="NZ_JAGTTM010000001.1"/>
</dbReference>
<proteinExistence type="predicted"/>
<evidence type="ECO:0008006" key="4">
    <source>
        <dbReference type="Google" id="ProtNLM"/>
    </source>
</evidence>
<keyword evidence="3" id="KW-1185">Reference proteome</keyword>
<keyword evidence="1" id="KW-0472">Membrane</keyword>